<dbReference type="PANTHER" id="PTHR45790:SF3">
    <property type="entry name" value="S-ADENOSYL-L-METHIONINE-DEPENDENT UROPORPHYRINOGEN III METHYLTRANSFERASE, CHLOROPLASTIC"/>
    <property type="match status" value="1"/>
</dbReference>
<evidence type="ECO:0000256" key="7">
    <source>
        <dbReference type="SAM" id="MobiDB-lite"/>
    </source>
</evidence>
<dbReference type="SUPFAM" id="SSF53790">
    <property type="entry name" value="Tetrapyrrole methylase"/>
    <property type="match status" value="1"/>
</dbReference>
<evidence type="ECO:0000256" key="1">
    <source>
        <dbReference type="ARBA" id="ARBA00012162"/>
    </source>
</evidence>
<dbReference type="Gene3D" id="3.30.950.10">
    <property type="entry name" value="Methyltransferase, Cobalt-precorrin-4 Transmethylase, Domain 2"/>
    <property type="match status" value="1"/>
</dbReference>
<protein>
    <recommendedName>
        <fullName evidence="1">uroporphyrinogen-III C-methyltransferase</fullName>
        <ecNumber evidence="1">2.1.1.107</ecNumber>
    </recommendedName>
</protein>
<dbReference type="Pfam" id="PF13241">
    <property type="entry name" value="NAD_binding_7"/>
    <property type="match status" value="1"/>
</dbReference>
<keyword evidence="5" id="KW-0627">Porphyrin biosynthesis</keyword>
<feature type="region of interest" description="Disordered" evidence="7">
    <location>
        <begin position="105"/>
        <end position="143"/>
    </location>
</feature>
<comment type="caution">
    <text evidence="9">The sequence shown here is derived from an EMBL/GenBank/DDBJ whole genome shotgun (WGS) entry which is preliminary data.</text>
</comment>
<dbReference type="SUPFAM" id="SSF51735">
    <property type="entry name" value="NAD(P)-binding Rossmann-fold domains"/>
    <property type="match status" value="1"/>
</dbReference>
<dbReference type="GO" id="GO:0051287">
    <property type="term" value="F:NAD binding"/>
    <property type="evidence" value="ECO:0007669"/>
    <property type="project" value="InterPro"/>
</dbReference>
<dbReference type="Gene3D" id="3.40.50.720">
    <property type="entry name" value="NAD(P)-binding Rossmann-like Domain"/>
    <property type="match status" value="1"/>
</dbReference>
<gene>
    <name evidence="9" type="primary">cobA</name>
    <name evidence="9" type="ORF">JL107_11395</name>
</gene>
<dbReference type="FunFam" id="3.40.1010.10:FF:000001">
    <property type="entry name" value="Siroheme synthase"/>
    <property type="match status" value="1"/>
</dbReference>
<dbReference type="GO" id="GO:0051266">
    <property type="term" value="F:sirohydrochlorin ferrochelatase activity"/>
    <property type="evidence" value="ECO:0007669"/>
    <property type="project" value="InterPro"/>
</dbReference>
<keyword evidence="10" id="KW-1185">Reference proteome</keyword>
<dbReference type="CDD" id="cd11642">
    <property type="entry name" value="SUMT"/>
    <property type="match status" value="1"/>
</dbReference>
<feature type="domain" description="Tetrapyrrole methylase" evidence="8">
    <location>
        <begin position="139"/>
        <end position="351"/>
    </location>
</feature>
<keyword evidence="2 9" id="KW-0489">Methyltransferase</keyword>
<dbReference type="PIRSF" id="PIRSF036426">
    <property type="entry name" value="Sirohaem_synth"/>
    <property type="match status" value="1"/>
</dbReference>
<dbReference type="NCBIfam" id="TIGR01469">
    <property type="entry name" value="cobA_cysG_Cterm"/>
    <property type="match status" value="1"/>
</dbReference>
<sequence>MSPSSWRVDLPVAGRPVLVAGGGGGALGPVAALRQAGAIITVLAPTPDAALVDLADRGLLTLHARAGVEKDVRSAWLVVAVSGDDGEDHRIEALADVCGRICLRPGGTAGDRPPSSGTDSAEVGSAGRPAGGPTGPGEVVLVGGGPGDPGLITVAGAAAVRWADVVVTDRLAPLALLDDLRPGVLVVDVSKVPGGGPTTGQDEINRLLVDHARAGRRVVRLKGGDPFVFGRGAEEWQACAEQGIAVRVIPGVTSAVAVPALAGIPVTHRDANQGFTVVSGHVPPGDPRCRLDYAALARSGTALVVLMGVGTLAAIGRALVDAGMDPSTPAVTVADGGLPAQRSVHGTASTIAGLTAAAGIRPPAITVIGAVAGFRPTA</sequence>
<name>A0A938YKW6_9ACTN</name>
<dbReference type="Gene3D" id="3.40.1010.10">
    <property type="entry name" value="Cobalt-precorrin-4 Transmethylase, Domain 1"/>
    <property type="match status" value="1"/>
</dbReference>
<organism evidence="9 10">
    <name type="scientific">Nakamurella flavida</name>
    <dbReference type="NCBI Taxonomy" id="363630"/>
    <lineage>
        <taxon>Bacteria</taxon>
        <taxon>Bacillati</taxon>
        <taxon>Actinomycetota</taxon>
        <taxon>Actinomycetes</taxon>
        <taxon>Nakamurellales</taxon>
        <taxon>Nakamurellaceae</taxon>
        <taxon>Nakamurella</taxon>
    </lineage>
</organism>
<dbReference type="InterPro" id="IPR012409">
    <property type="entry name" value="Sirohaem_synth"/>
</dbReference>
<keyword evidence="4" id="KW-0949">S-adenosyl-L-methionine</keyword>
<dbReference type="GO" id="GO:0004851">
    <property type="term" value="F:uroporphyrin-III C-methyltransferase activity"/>
    <property type="evidence" value="ECO:0007669"/>
    <property type="project" value="UniProtKB-EC"/>
</dbReference>
<dbReference type="GO" id="GO:0032259">
    <property type="term" value="P:methylation"/>
    <property type="evidence" value="ECO:0007669"/>
    <property type="project" value="UniProtKB-KW"/>
</dbReference>
<dbReference type="InterPro" id="IPR006366">
    <property type="entry name" value="CobA/CysG_C"/>
</dbReference>
<dbReference type="InterPro" id="IPR014777">
    <property type="entry name" value="4pyrrole_Mease_sub1"/>
</dbReference>
<dbReference type="Pfam" id="PF00590">
    <property type="entry name" value="TP_methylase"/>
    <property type="match status" value="1"/>
</dbReference>
<dbReference type="EC" id="2.1.1.107" evidence="1"/>
<feature type="active site" description="Proton acceptor" evidence="6">
    <location>
        <position position="169"/>
    </location>
</feature>
<dbReference type="InterPro" id="IPR050161">
    <property type="entry name" value="Siro_Cobalamin_biosynth"/>
</dbReference>
<proteinExistence type="predicted"/>
<dbReference type="InterPro" id="IPR035996">
    <property type="entry name" value="4pyrrol_Methylase_sf"/>
</dbReference>
<evidence type="ECO:0000256" key="2">
    <source>
        <dbReference type="ARBA" id="ARBA00022603"/>
    </source>
</evidence>
<dbReference type="Proteomes" id="UP000663801">
    <property type="component" value="Unassembled WGS sequence"/>
</dbReference>
<dbReference type="NCBIfam" id="NF004790">
    <property type="entry name" value="PRK06136.1"/>
    <property type="match status" value="1"/>
</dbReference>
<evidence type="ECO:0000259" key="8">
    <source>
        <dbReference type="Pfam" id="PF00590"/>
    </source>
</evidence>
<evidence type="ECO:0000313" key="9">
    <source>
        <dbReference type="EMBL" id="MBM9477054.1"/>
    </source>
</evidence>
<evidence type="ECO:0000256" key="3">
    <source>
        <dbReference type="ARBA" id="ARBA00022679"/>
    </source>
</evidence>
<dbReference type="InterPro" id="IPR014776">
    <property type="entry name" value="4pyrrole_Mease_sub2"/>
</dbReference>
<dbReference type="InterPro" id="IPR000878">
    <property type="entry name" value="4pyrrol_Mease"/>
</dbReference>
<accession>A0A938YKW6</accession>
<dbReference type="GO" id="GO:0043115">
    <property type="term" value="F:precorrin-2 dehydrogenase activity"/>
    <property type="evidence" value="ECO:0007669"/>
    <property type="project" value="InterPro"/>
</dbReference>
<reference evidence="9" key="1">
    <citation type="submission" date="2021-01" db="EMBL/GenBank/DDBJ databases">
        <title>KCTC 19127 draft genome.</title>
        <authorList>
            <person name="An D."/>
        </authorList>
    </citation>
    <scope>NUCLEOTIDE SEQUENCE</scope>
    <source>
        <strain evidence="9">KCTC 19127</strain>
    </source>
</reference>
<dbReference type="EMBL" id="JAERWL010000009">
    <property type="protein sequence ID" value="MBM9477054.1"/>
    <property type="molecule type" value="Genomic_DNA"/>
</dbReference>
<dbReference type="GO" id="GO:0009236">
    <property type="term" value="P:cobalamin biosynthetic process"/>
    <property type="evidence" value="ECO:0007669"/>
    <property type="project" value="InterPro"/>
</dbReference>
<evidence type="ECO:0000256" key="6">
    <source>
        <dbReference type="PIRSR" id="PIRSR036426-1"/>
    </source>
</evidence>
<dbReference type="PANTHER" id="PTHR45790">
    <property type="entry name" value="SIROHEME SYNTHASE-RELATED"/>
    <property type="match status" value="1"/>
</dbReference>
<evidence type="ECO:0000256" key="5">
    <source>
        <dbReference type="ARBA" id="ARBA00023244"/>
    </source>
</evidence>
<feature type="active site" description="Proton donor" evidence="6">
    <location>
        <position position="191"/>
    </location>
</feature>
<evidence type="ECO:0000256" key="4">
    <source>
        <dbReference type="ARBA" id="ARBA00022691"/>
    </source>
</evidence>
<dbReference type="GO" id="GO:0019354">
    <property type="term" value="P:siroheme biosynthetic process"/>
    <property type="evidence" value="ECO:0007669"/>
    <property type="project" value="InterPro"/>
</dbReference>
<dbReference type="InterPro" id="IPR036291">
    <property type="entry name" value="NAD(P)-bd_dom_sf"/>
</dbReference>
<dbReference type="AlphaFoldDB" id="A0A938YKW6"/>
<evidence type="ECO:0000313" key="10">
    <source>
        <dbReference type="Proteomes" id="UP000663801"/>
    </source>
</evidence>
<dbReference type="RefSeq" id="WP_205257158.1">
    <property type="nucleotide sequence ID" value="NZ_BAAAPV010000001.1"/>
</dbReference>
<keyword evidence="3 9" id="KW-0808">Transferase</keyword>